<sequence>MLSHPPLPSPHETRTAQLLVSVRQLGAEKSTRIELSRLFPLDVPMLAAANDTKRARDGRATDPDDPCSPSCRACPPSPFSVRPLDYNTDTSDAPPFRGDELLSLLPASFRTKSDDLVAARRDVRACVEKELDLRRLTDILGWLWIAGRPMPPCQLHHQLLLSRDVFVTERIDMHLVWTTGRIFLKPLPRFLLEPRFWTCHLSCAHSCHCPAEDGSPGRRAEDAPGSPEGVLEHVPEYD</sequence>
<feature type="region of interest" description="Disordered" evidence="1">
    <location>
        <begin position="213"/>
        <end position="238"/>
    </location>
</feature>
<dbReference type="STRING" id="1314773.A0A3N2PW67"/>
<evidence type="ECO:0000313" key="3">
    <source>
        <dbReference type="Proteomes" id="UP000272025"/>
    </source>
</evidence>
<reference evidence="2 3" key="1">
    <citation type="journal article" date="2018" name="Mol. Ecol.">
        <title>The obligate alkalophilic soda-lake fungus Sodiomyces alkalinus has shifted to a protein diet.</title>
        <authorList>
            <person name="Grum-Grzhimaylo A.A."/>
            <person name="Falkoski D.L."/>
            <person name="van den Heuvel J."/>
            <person name="Valero-Jimenez C.A."/>
            <person name="Min B."/>
            <person name="Choi I.G."/>
            <person name="Lipzen A."/>
            <person name="Daum C.G."/>
            <person name="Aanen D.K."/>
            <person name="Tsang A."/>
            <person name="Henrissat B."/>
            <person name="Bilanenko E.N."/>
            <person name="de Vries R.P."/>
            <person name="van Kan J.A.L."/>
            <person name="Grigoriev I.V."/>
            <person name="Debets A.J.M."/>
        </authorList>
    </citation>
    <scope>NUCLEOTIDE SEQUENCE [LARGE SCALE GENOMIC DNA]</scope>
    <source>
        <strain evidence="2 3">F11</strain>
    </source>
</reference>
<dbReference type="OrthoDB" id="5086500at2759"/>
<dbReference type="GeneID" id="39575456"/>
<gene>
    <name evidence="2" type="ORF">SODALDRAFT_166386</name>
</gene>
<dbReference type="EMBL" id="ML119055">
    <property type="protein sequence ID" value="ROT38616.1"/>
    <property type="molecule type" value="Genomic_DNA"/>
</dbReference>
<evidence type="ECO:0000256" key="1">
    <source>
        <dbReference type="SAM" id="MobiDB-lite"/>
    </source>
</evidence>
<dbReference type="PANTHER" id="PTHR34414:SF1">
    <property type="entry name" value="SUBTILISIN-LIKE SERINE PROTEASE"/>
    <property type="match status" value="1"/>
</dbReference>
<keyword evidence="3" id="KW-1185">Reference proteome</keyword>
<proteinExistence type="predicted"/>
<name>A0A3N2PW67_SODAK</name>
<dbReference type="RefSeq" id="XP_028466422.1">
    <property type="nucleotide sequence ID" value="XM_028606978.1"/>
</dbReference>
<evidence type="ECO:0000313" key="2">
    <source>
        <dbReference type="EMBL" id="ROT38616.1"/>
    </source>
</evidence>
<dbReference type="Pfam" id="PF20246">
    <property type="entry name" value="DUF6601"/>
    <property type="match status" value="1"/>
</dbReference>
<organism evidence="2 3">
    <name type="scientific">Sodiomyces alkalinus (strain CBS 110278 / VKM F-3762 / F11)</name>
    <name type="common">Alkaliphilic filamentous fungus</name>
    <dbReference type="NCBI Taxonomy" id="1314773"/>
    <lineage>
        <taxon>Eukaryota</taxon>
        <taxon>Fungi</taxon>
        <taxon>Dikarya</taxon>
        <taxon>Ascomycota</taxon>
        <taxon>Pezizomycotina</taxon>
        <taxon>Sordariomycetes</taxon>
        <taxon>Hypocreomycetidae</taxon>
        <taxon>Glomerellales</taxon>
        <taxon>Plectosphaerellaceae</taxon>
        <taxon>Sodiomyces</taxon>
    </lineage>
</organism>
<dbReference type="PANTHER" id="PTHR34414">
    <property type="entry name" value="HET DOMAIN-CONTAINING PROTEIN-RELATED"/>
    <property type="match status" value="1"/>
</dbReference>
<dbReference type="Proteomes" id="UP000272025">
    <property type="component" value="Unassembled WGS sequence"/>
</dbReference>
<protein>
    <submittedName>
        <fullName evidence="2">Uncharacterized protein</fullName>
    </submittedName>
</protein>
<dbReference type="AlphaFoldDB" id="A0A3N2PW67"/>
<accession>A0A3N2PW67</accession>
<dbReference type="InterPro" id="IPR046536">
    <property type="entry name" value="DUF6601"/>
</dbReference>